<gene>
    <name evidence="1" type="ORF">BRPE64_BCDS06560</name>
</gene>
<dbReference type="KEGG" id="buo:BRPE64_BCDS06560"/>
<evidence type="ECO:0000313" key="2">
    <source>
        <dbReference type="Proteomes" id="UP000013966"/>
    </source>
</evidence>
<sequence>MPIDDAFGVAAVVTHFVDWHGLCTVPGGERNLPRFGAGAHRSVHGALRPP</sequence>
<accession>R4X211</accession>
<organism evidence="1 2">
    <name type="scientific">Caballeronia insecticola</name>
    <dbReference type="NCBI Taxonomy" id="758793"/>
    <lineage>
        <taxon>Bacteria</taxon>
        <taxon>Pseudomonadati</taxon>
        <taxon>Pseudomonadota</taxon>
        <taxon>Betaproteobacteria</taxon>
        <taxon>Burkholderiales</taxon>
        <taxon>Burkholderiaceae</taxon>
        <taxon>Caballeronia</taxon>
    </lineage>
</organism>
<proteinExistence type="predicted"/>
<protein>
    <submittedName>
        <fullName evidence="1">Uncharacterized protein</fullName>
    </submittedName>
</protein>
<dbReference type="AlphaFoldDB" id="R4X211"/>
<name>R4X211_9BURK</name>
<dbReference type="STRING" id="758793.BRPE64_BCDS06560"/>
<dbReference type="Proteomes" id="UP000013966">
    <property type="component" value="Chromosome 2"/>
</dbReference>
<reference evidence="1 2" key="1">
    <citation type="journal article" date="2013" name="Genome Announc.">
        <title>Complete Genome Sequence of Burkholderia sp. Strain RPE64, Bacterial Symbiont of the Bean Bug Riptortus pedestris.</title>
        <authorList>
            <person name="Shibata T.F."/>
            <person name="Maeda T."/>
            <person name="Nikoh N."/>
            <person name="Yamaguchi K."/>
            <person name="Oshima K."/>
            <person name="Hattori M."/>
            <person name="Nishiyama T."/>
            <person name="Hasebe M."/>
            <person name="Fukatsu T."/>
            <person name="Kikuchi Y."/>
            <person name="Shigenobu S."/>
        </authorList>
    </citation>
    <scope>NUCLEOTIDE SEQUENCE [LARGE SCALE GENOMIC DNA]</scope>
</reference>
<dbReference type="EMBL" id="AP013059">
    <property type="protein sequence ID" value="BAN25317.1"/>
    <property type="molecule type" value="Genomic_DNA"/>
</dbReference>
<dbReference type="HOGENOM" id="CLU_3115452_0_0_4"/>
<reference evidence="1 2" key="2">
    <citation type="journal article" date="2018" name="Int. J. Syst. Evol. Microbiol.">
        <title>Burkholderia insecticola sp. nov., a gut symbiotic bacterium of the bean bug Riptortus pedestris.</title>
        <authorList>
            <person name="Takeshita K."/>
            <person name="Tamaki H."/>
            <person name="Ohbayashi T."/>
            <person name="Meng X.-Y."/>
            <person name="Sone T."/>
            <person name="Mitani Y."/>
            <person name="Peeters C."/>
            <person name="Kikuchi Y."/>
            <person name="Vandamme P."/>
        </authorList>
    </citation>
    <scope>NUCLEOTIDE SEQUENCE [LARGE SCALE GENOMIC DNA]</scope>
    <source>
        <strain evidence="1">RPE64</strain>
    </source>
</reference>
<keyword evidence="2" id="KW-1185">Reference proteome</keyword>
<evidence type="ECO:0000313" key="1">
    <source>
        <dbReference type="EMBL" id="BAN25317.1"/>
    </source>
</evidence>